<feature type="transmembrane region" description="Helical" evidence="7">
    <location>
        <begin position="678"/>
        <end position="699"/>
    </location>
</feature>
<feature type="transmembrane region" description="Helical" evidence="7">
    <location>
        <begin position="378"/>
        <end position="401"/>
    </location>
</feature>
<evidence type="ECO:0000256" key="1">
    <source>
        <dbReference type="ARBA" id="ARBA00004651"/>
    </source>
</evidence>
<keyword evidence="3 7" id="KW-0812">Transmembrane</keyword>
<dbReference type="InterPro" id="IPR003838">
    <property type="entry name" value="ABC3_permease_C"/>
</dbReference>
<reference evidence="9 10" key="1">
    <citation type="submission" date="2021-08" db="EMBL/GenBank/DDBJ databases">
        <title>Whole genome sequence of novel Actinomyces species strain MAS-1.</title>
        <authorList>
            <person name="Saito M."/>
            <person name="Kuwahara N."/>
            <person name="Takizawa T."/>
            <person name="Gotouda H."/>
            <person name="Ochiai T."/>
        </authorList>
    </citation>
    <scope>NUCLEOTIDE SEQUENCE [LARGE SCALE GENOMIC DNA]</scope>
    <source>
        <strain evidence="9 10">MAS-1</strain>
    </source>
</reference>
<keyword evidence="5 7" id="KW-0472">Membrane</keyword>
<evidence type="ECO:0000256" key="5">
    <source>
        <dbReference type="ARBA" id="ARBA00023136"/>
    </source>
</evidence>
<dbReference type="PANTHER" id="PTHR30572">
    <property type="entry name" value="MEMBRANE COMPONENT OF TRANSPORTER-RELATED"/>
    <property type="match status" value="1"/>
</dbReference>
<gene>
    <name evidence="9" type="ORF">MANAM107_14090</name>
</gene>
<name>A0ABN6K937_9ACTO</name>
<feature type="transmembrane region" description="Helical" evidence="7">
    <location>
        <begin position="452"/>
        <end position="475"/>
    </location>
</feature>
<sequence>MGAARRCGLLARRTIRKHPGLVGATLALSLIAGLLSNIALVMLTQHSAYLEAKSAEWSSPDIVAVLPQDERAQAVEDDLRAEERIAALEVADCVTVQGSIAYSGSVLPSGFLFYDIEDTPAMGRWDVASQAGRPMANPVWVPSTLQEAGGYELGDELVLTSPMGKRTFHIQGFVESTYGGRPSMGLLWFGLPRQDLQDLQAEAQAHMAALRAEWEASGRGGAQSPDLIPGWVPSTLIKARVQGGFEAGREVIAASAAEHGATGVWDMDRELVSLDDRTSVGVVAVIVLLFSSMITATAVLMLVFMLRGAIGEDLGAVGMLRAAGFTTGGVLGPMVLCLAAVAAVGAGLGAGLGHIVLPLLSRMLRAQTGVTWRAQADPLLLLGCAIALGTVVLVSGALVAWRASRITTVEALRGGQADHSFTRARLPLQRARGPLAILLGIKAMLAAPGRTLLITVVSAACTLASVFSASGLGTLSDRDSALSLLLGGSLPDVTVVAPDGEAVQEAVSRAARTAGVEAATSFSTRSETVNGVSMLFLIVDDVEDLPRSPVYQGRPARHANEIVLGPGLAQSLGVEVGETWRATREGASTEYLVTGLASGAVNFGAFALVTRQGFEQLVPQAPLSSAGVFVTEGADTGVVTDALQEELGSSFQVLNTRDSLGVQMEGYTSMVPLLSRTLMVFTGLVVVMVVGLMTASLVARSRRSSGLLKALGMTTRQAAARVRWSVLPPVIAGTVAGCLAGLALVRPLLGAMLAGVGIQQITVDIPVWPAYAAGAVILVTAMVAVVLAVRPIGRVTAYVLLSE</sequence>
<comment type="subcellular location">
    <subcellularLocation>
        <location evidence="1">Cell membrane</location>
        <topology evidence="1">Multi-pass membrane protein</topology>
    </subcellularLocation>
</comment>
<evidence type="ECO:0000256" key="4">
    <source>
        <dbReference type="ARBA" id="ARBA00022989"/>
    </source>
</evidence>
<comment type="similarity">
    <text evidence="6">Belongs to the ABC-4 integral membrane protein family.</text>
</comment>
<keyword evidence="2" id="KW-1003">Cell membrane</keyword>
<feature type="transmembrane region" description="Helical" evidence="7">
    <location>
        <begin position="768"/>
        <end position="789"/>
    </location>
</feature>
<feature type="domain" description="ABC3 transporter permease C-terminal" evidence="8">
    <location>
        <begin position="678"/>
        <end position="794"/>
    </location>
</feature>
<organism evidence="9 10">
    <name type="scientific">Actinomyces capricornis</name>
    <dbReference type="NCBI Taxonomy" id="2755559"/>
    <lineage>
        <taxon>Bacteria</taxon>
        <taxon>Bacillati</taxon>
        <taxon>Actinomycetota</taxon>
        <taxon>Actinomycetes</taxon>
        <taxon>Actinomycetales</taxon>
        <taxon>Actinomycetaceae</taxon>
        <taxon>Actinomyces</taxon>
    </lineage>
</organism>
<dbReference type="InterPro" id="IPR050250">
    <property type="entry name" value="Macrolide_Exporter_MacB"/>
</dbReference>
<proteinExistence type="inferred from homology"/>
<keyword evidence="10" id="KW-1185">Reference proteome</keyword>
<evidence type="ECO:0000256" key="2">
    <source>
        <dbReference type="ARBA" id="ARBA00022475"/>
    </source>
</evidence>
<evidence type="ECO:0000256" key="6">
    <source>
        <dbReference type="ARBA" id="ARBA00038076"/>
    </source>
</evidence>
<feature type="transmembrane region" description="Helical" evidence="7">
    <location>
        <begin position="20"/>
        <end position="43"/>
    </location>
</feature>
<dbReference type="Pfam" id="PF02687">
    <property type="entry name" value="FtsX"/>
    <property type="match status" value="2"/>
</dbReference>
<feature type="transmembrane region" description="Helical" evidence="7">
    <location>
        <begin position="726"/>
        <end position="748"/>
    </location>
</feature>
<keyword evidence="4 7" id="KW-1133">Transmembrane helix</keyword>
<evidence type="ECO:0000313" key="9">
    <source>
        <dbReference type="EMBL" id="BDA64575.1"/>
    </source>
</evidence>
<feature type="transmembrane region" description="Helical" evidence="7">
    <location>
        <begin position="279"/>
        <end position="310"/>
    </location>
</feature>
<feature type="domain" description="ABC3 transporter permease C-terminal" evidence="8">
    <location>
        <begin position="289"/>
        <end position="407"/>
    </location>
</feature>
<accession>A0ABN6K937</accession>
<protein>
    <recommendedName>
        <fullName evidence="8">ABC3 transporter permease C-terminal domain-containing protein</fullName>
    </recommendedName>
</protein>
<dbReference type="Proteomes" id="UP000824496">
    <property type="component" value="Chromosome"/>
</dbReference>
<dbReference type="PANTHER" id="PTHR30572:SF4">
    <property type="entry name" value="ABC TRANSPORTER PERMEASE YTRF"/>
    <property type="match status" value="1"/>
</dbReference>
<feature type="transmembrane region" description="Helical" evidence="7">
    <location>
        <begin position="330"/>
        <end position="357"/>
    </location>
</feature>
<evidence type="ECO:0000313" key="10">
    <source>
        <dbReference type="Proteomes" id="UP000824496"/>
    </source>
</evidence>
<evidence type="ECO:0000256" key="7">
    <source>
        <dbReference type="SAM" id="Phobius"/>
    </source>
</evidence>
<dbReference type="EMBL" id="AP025017">
    <property type="protein sequence ID" value="BDA64575.1"/>
    <property type="molecule type" value="Genomic_DNA"/>
</dbReference>
<evidence type="ECO:0000259" key="8">
    <source>
        <dbReference type="Pfam" id="PF02687"/>
    </source>
</evidence>
<dbReference type="RefSeq" id="WP_223906677.1">
    <property type="nucleotide sequence ID" value="NZ_AP025017.1"/>
</dbReference>
<evidence type="ECO:0000256" key="3">
    <source>
        <dbReference type="ARBA" id="ARBA00022692"/>
    </source>
</evidence>